<name>A0A327KNG1_9BRAD</name>
<accession>A0A327KNG1</accession>
<protein>
    <submittedName>
        <fullName evidence="1">Uncharacterized protein</fullName>
    </submittedName>
</protein>
<evidence type="ECO:0000313" key="1">
    <source>
        <dbReference type="EMBL" id="RAI40429.1"/>
    </source>
</evidence>
<dbReference type="AlphaFoldDB" id="A0A327KNG1"/>
<dbReference type="RefSeq" id="WP_111356262.1">
    <property type="nucleotide sequence ID" value="NZ_NHSK01000074.1"/>
</dbReference>
<sequence length="80" mass="8746">MPDLRHDDAGAIDEVVARGADVQIERMSGSSWFVCITDQDGSETRFFINAKNPRARVNAINVQTSGAGPAREQGNGWVER</sequence>
<evidence type="ECO:0000313" key="2">
    <source>
        <dbReference type="Proteomes" id="UP000248863"/>
    </source>
</evidence>
<reference evidence="1 2" key="1">
    <citation type="submission" date="2017-07" db="EMBL/GenBank/DDBJ databases">
        <title>Draft Genome Sequences of Select Purple Nonsulfur Bacteria.</title>
        <authorList>
            <person name="Lasarre B."/>
            <person name="Mckinlay J.B."/>
        </authorList>
    </citation>
    <scope>NUCLEOTIDE SEQUENCE [LARGE SCALE GENOMIC DNA]</scope>
    <source>
        <strain evidence="1 2">DSM 11907</strain>
    </source>
</reference>
<dbReference type="EMBL" id="NPEU01000041">
    <property type="protein sequence ID" value="RAI40429.1"/>
    <property type="molecule type" value="Genomic_DNA"/>
</dbReference>
<comment type="caution">
    <text evidence="1">The sequence shown here is derived from an EMBL/GenBank/DDBJ whole genome shotgun (WGS) entry which is preliminary data.</text>
</comment>
<organism evidence="1 2">
    <name type="scientific">Rhodoplanes elegans</name>
    <dbReference type="NCBI Taxonomy" id="29408"/>
    <lineage>
        <taxon>Bacteria</taxon>
        <taxon>Pseudomonadati</taxon>
        <taxon>Pseudomonadota</taxon>
        <taxon>Alphaproteobacteria</taxon>
        <taxon>Hyphomicrobiales</taxon>
        <taxon>Nitrobacteraceae</taxon>
        <taxon>Rhodoplanes</taxon>
    </lineage>
</organism>
<dbReference type="Proteomes" id="UP000248863">
    <property type="component" value="Unassembled WGS sequence"/>
</dbReference>
<keyword evidence="2" id="KW-1185">Reference proteome</keyword>
<proteinExistence type="predicted"/>
<gene>
    <name evidence="1" type="ORF">CH338_06195</name>
</gene>